<organism evidence="1 2">
    <name type="scientific">Streblomastix strix</name>
    <dbReference type="NCBI Taxonomy" id="222440"/>
    <lineage>
        <taxon>Eukaryota</taxon>
        <taxon>Metamonada</taxon>
        <taxon>Preaxostyla</taxon>
        <taxon>Oxymonadida</taxon>
        <taxon>Streblomastigidae</taxon>
        <taxon>Streblomastix</taxon>
    </lineage>
</organism>
<sequence length="140" mass="15598">MFVRKDPRLLDVLINVDRAVHVALGTQYDTFMEAIINPLYSQEIQSLKERNASKRAEQIKQFNQNKEQNNSIIRNNSSSSLTTELYDSPNTASQQIATSSPFVKLSLDEELAERCAAVGSVLAPLCLELGLADKAVELWA</sequence>
<accession>A0A5J4T919</accession>
<reference evidence="1 2" key="1">
    <citation type="submission" date="2019-03" db="EMBL/GenBank/DDBJ databases">
        <title>Single cell metagenomics reveals metabolic interactions within the superorganism composed of flagellate Streblomastix strix and complex community of Bacteroidetes bacteria on its surface.</title>
        <authorList>
            <person name="Treitli S.C."/>
            <person name="Kolisko M."/>
            <person name="Husnik F."/>
            <person name="Keeling P."/>
            <person name="Hampl V."/>
        </authorList>
    </citation>
    <scope>NUCLEOTIDE SEQUENCE [LARGE SCALE GENOMIC DNA]</scope>
    <source>
        <strain evidence="1">ST1C</strain>
    </source>
</reference>
<feature type="non-terminal residue" evidence="1">
    <location>
        <position position="140"/>
    </location>
</feature>
<comment type="caution">
    <text evidence="1">The sequence shown here is derived from an EMBL/GenBank/DDBJ whole genome shotgun (WGS) entry which is preliminary data.</text>
</comment>
<evidence type="ECO:0000313" key="1">
    <source>
        <dbReference type="EMBL" id="KAA6354462.1"/>
    </source>
</evidence>
<proteinExistence type="predicted"/>
<protein>
    <submittedName>
        <fullName evidence="1">Uncharacterized protein</fullName>
    </submittedName>
</protein>
<gene>
    <name evidence="1" type="ORF">EZS28_050011</name>
</gene>
<name>A0A5J4T919_9EUKA</name>
<evidence type="ECO:0000313" key="2">
    <source>
        <dbReference type="Proteomes" id="UP000324800"/>
    </source>
</evidence>
<dbReference type="AlphaFoldDB" id="A0A5J4T919"/>
<dbReference type="Proteomes" id="UP000324800">
    <property type="component" value="Unassembled WGS sequence"/>
</dbReference>
<dbReference type="EMBL" id="SNRW01036277">
    <property type="protein sequence ID" value="KAA6354462.1"/>
    <property type="molecule type" value="Genomic_DNA"/>
</dbReference>